<evidence type="ECO:0000256" key="1">
    <source>
        <dbReference type="ARBA" id="ARBA00004635"/>
    </source>
</evidence>
<name>D7G5C5_ECTSI</name>
<dbReference type="GO" id="GO:0031267">
    <property type="term" value="F:small GTPase binding"/>
    <property type="evidence" value="ECO:0007669"/>
    <property type="project" value="InterPro"/>
</dbReference>
<dbReference type="Pfam" id="PF07159">
    <property type="entry name" value="CYRIA-B_Rac1-bd"/>
    <property type="match status" value="1"/>
</dbReference>
<keyword evidence="3" id="KW-0472">Membrane</keyword>
<dbReference type="Proteomes" id="UP000002630">
    <property type="component" value="Linkage Group LG17"/>
</dbReference>
<dbReference type="InterPro" id="IPR039789">
    <property type="entry name" value="CYRI"/>
</dbReference>
<dbReference type="EMBL" id="FN648852">
    <property type="protein sequence ID" value="CBJ27279.1"/>
    <property type="molecule type" value="Genomic_DNA"/>
</dbReference>
<evidence type="ECO:0000256" key="4">
    <source>
        <dbReference type="ARBA" id="ARBA00023288"/>
    </source>
</evidence>
<dbReference type="PANTHER" id="PTHR12422">
    <property type="entry name" value="GH09096P"/>
    <property type="match status" value="1"/>
</dbReference>
<dbReference type="InterPro" id="IPR009828">
    <property type="entry name" value="CYRIA/CYRIB_Rac1-bd"/>
</dbReference>
<feature type="region of interest" description="Disordered" evidence="5">
    <location>
        <begin position="21"/>
        <end position="45"/>
    </location>
</feature>
<keyword evidence="8" id="KW-1185">Reference proteome</keyword>
<evidence type="ECO:0000256" key="3">
    <source>
        <dbReference type="ARBA" id="ARBA00023136"/>
    </source>
</evidence>
<organism evidence="7 8">
    <name type="scientific">Ectocarpus siliculosus</name>
    <name type="common">Brown alga</name>
    <name type="synonym">Conferva siliculosa</name>
    <dbReference type="NCBI Taxonomy" id="2880"/>
    <lineage>
        <taxon>Eukaryota</taxon>
        <taxon>Sar</taxon>
        <taxon>Stramenopiles</taxon>
        <taxon>Ochrophyta</taxon>
        <taxon>PX clade</taxon>
        <taxon>Phaeophyceae</taxon>
        <taxon>Ectocarpales</taxon>
        <taxon>Ectocarpaceae</taxon>
        <taxon>Ectocarpus</taxon>
    </lineage>
</organism>
<proteinExistence type="inferred from homology"/>
<evidence type="ECO:0000259" key="6">
    <source>
        <dbReference type="Pfam" id="PF07159"/>
    </source>
</evidence>
<dbReference type="EMBL" id="FN649742">
    <property type="protein sequence ID" value="CBJ27279.1"/>
    <property type="molecule type" value="Genomic_DNA"/>
</dbReference>
<dbReference type="OrthoDB" id="60973at2759"/>
<gene>
    <name evidence="7" type="ORF">Esi_0063_0124</name>
</gene>
<dbReference type="eggNOG" id="KOG3951">
    <property type="taxonomic scope" value="Eukaryota"/>
</dbReference>
<dbReference type="GO" id="GO:0030833">
    <property type="term" value="P:regulation of actin filament polymerization"/>
    <property type="evidence" value="ECO:0007669"/>
    <property type="project" value="InterPro"/>
</dbReference>
<feature type="compositionally biased region" description="Basic and acidic residues" evidence="5">
    <location>
        <begin position="27"/>
        <end position="45"/>
    </location>
</feature>
<dbReference type="InParanoid" id="D7G5C5"/>
<protein>
    <recommendedName>
        <fullName evidence="6">CYRIA/CYRIB Rac1 binding domain-containing protein</fullName>
    </recommendedName>
</protein>
<comment type="similarity">
    <text evidence="2">Belongs to the CYRI family.</text>
</comment>
<accession>D7G5C5</accession>
<comment type="subcellular location">
    <subcellularLocation>
        <location evidence="1">Membrane</location>
        <topology evidence="1">Lipid-anchor</topology>
    </subcellularLocation>
</comment>
<sequence>MGNLMGLLWRDGHAGYEISLPPLVDEGSERGQQRPKGSPKDGQERQDGELYLQLCLVVERCSDAIQSVQQYEGCSALIRQSMSAPKDTELQSAVTEALLPNVKKIKTFFDLARDVEQLAPALLGRLAGLGSIVEAPLLACMLTELLQAVLEWDQIKMMRPQVQNDFATYRRYLSRLKREQEAGLLLELPVADTDANAISMFIAENVPMMVMLSKVTAKTAEEVPRVQNVIATVANMCCGMVHRRAHTNDATSRKLLMAMTSAAVLYDRITDSGVFVRRSHIGVSKCIKVLNRHGGATGEQLRATLRYSTMHYNSDTTPKNIRDALAR</sequence>
<dbReference type="AlphaFoldDB" id="D7G5C5"/>
<evidence type="ECO:0000256" key="2">
    <source>
        <dbReference type="ARBA" id="ARBA00005778"/>
    </source>
</evidence>
<evidence type="ECO:0000313" key="7">
    <source>
        <dbReference type="EMBL" id="CBJ27279.1"/>
    </source>
</evidence>
<reference evidence="7 8" key="1">
    <citation type="journal article" date="2010" name="Nature">
        <title>The Ectocarpus genome and the independent evolution of multicellularity in brown algae.</title>
        <authorList>
            <person name="Cock J.M."/>
            <person name="Sterck L."/>
            <person name="Rouze P."/>
            <person name="Scornet D."/>
            <person name="Allen A.E."/>
            <person name="Amoutzias G."/>
            <person name="Anthouard V."/>
            <person name="Artiguenave F."/>
            <person name="Aury J.M."/>
            <person name="Badger J.H."/>
            <person name="Beszteri B."/>
            <person name="Billiau K."/>
            <person name="Bonnet E."/>
            <person name="Bothwell J.H."/>
            <person name="Bowler C."/>
            <person name="Boyen C."/>
            <person name="Brownlee C."/>
            <person name="Carrano C.J."/>
            <person name="Charrier B."/>
            <person name="Cho G.Y."/>
            <person name="Coelho S.M."/>
            <person name="Collen J."/>
            <person name="Corre E."/>
            <person name="Da Silva C."/>
            <person name="Delage L."/>
            <person name="Delaroque N."/>
            <person name="Dittami S.M."/>
            <person name="Doulbeau S."/>
            <person name="Elias M."/>
            <person name="Farnham G."/>
            <person name="Gachon C.M."/>
            <person name="Gschloessl B."/>
            <person name="Heesch S."/>
            <person name="Jabbari K."/>
            <person name="Jubin C."/>
            <person name="Kawai H."/>
            <person name="Kimura K."/>
            <person name="Kloareg B."/>
            <person name="Kupper F.C."/>
            <person name="Lang D."/>
            <person name="Le Bail A."/>
            <person name="Leblanc C."/>
            <person name="Lerouge P."/>
            <person name="Lohr M."/>
            <person name="Lopez P.J."/>
            <person name="Martens C."/>
            <person name="Maumus F."/>
            <person name="Michel G."/>
            <person name="Miranda-Saavedra D."/>
            <person name="Morales J."/>
            <person name="Moreau H."/>
            <person name="Motomura T."/>
            <person name="Nagasato C."/>
            <person name="Napoli C.A."/>
            <person name="Nelson D.R."/>
            <person name="Nyvall-Collen P."/>
            <person name="Peters A.F."/>
            <person name="Pommier C."/>
            <person name="Potin P."/>
            <person name="Poulain J."/>
            <person name="Quesneville H."/>
            <person name="Read B."/>
            <person name="Rensing S.A."/>
            <person name="Ritter A."/>
            <person name="Rousvoal S."/>
            <person name="Samanta M."/>
            <person name="Samson G."/>
            <person name="Schroeder D.C."/>
            <person name="Segurens B."/>
            <person name="Strittmatter M."/>
            <person name="Tonon T."/>
            <person name="Tregear J.W."/>
            <person name="Valentin K."/>
            <person name="von Dassow P."/>
            <person name="Yamagishi T."/>
            <person name="Van de Peer Y."/>
            <person name="Wincker P."/>
        </authorList>
    </citation>
    <scope>NUCLEOTIDE SEQUENCE [LARGE SCALE GENOMIC DNA]</scope>
    <source>
        <strain evidence="8">Ec32 / CCAP1310/4</strain>
    </source>
</reference>
<dbReference type="GO" id="GO:0016020">
    <property type="term" value="C:membrane"/>
    <property type="evidence" value="ECO:0007669"/>
    <property type="project" value="UniProtKB-SubCell"/>
</dbReference>
<evidence type="ECO:0000256" key="5">
    <source>
        <dbReference type="SAM" id="MobiDB-lite"/>
    </source>
</evidence>
<feature type="domain" description="CYRIA/CYRIB Rac1 binding" evidence="6">
    <location>
        <begin position="47"/>
        <end position="322"/>
    </location>
</feature>
<dbReference type="OMA" id="EYRSRFN"/>
<evidence type="ECO:0000313" key="8">
    <source>
        <dbReference type="Proteomes" id="UP000002630"/>
    </source>
</evidence>
<keyword evidence="4" id="KW-0449">Lipoprotein</keyword>